<feature type="transmembrane region" description="Helical" evidence="1">
    <location>
        <begin position="6"/>
        <end position="36"/>
    </location>
</feature>
<reference evidence="3" key="1">
    <citation type="submission" date="2012-12" db="EMBL/GenBank/DDBJ databases">
        <title>Identification and characterization of a phenylalanine ammonia-lyase gene family in Isatis indigotica Fort.</title>
        <authorList>
            <person name="Liu Q."/>
            <person name="Chen J."/>
            <person name="Zhou X."/>
            <person name="Di P."/>
            <person name="Xiao Y."/>
            <person name="Xuan H."/>
            <person name="Zhang L."/>
            <person name="Chen W."/>
        </authorList>
    </citation>
    <scope>NUCLEOTIDE SEQUENCE</scope>
    <source>
        <tissue evidence="3">Salivary gland</tissue>
    </source>
</reference>
<dbReference type="InterPro" id="IPR002223">
    <property type="entry name" value="Kunitz_BPTI"/>
</dbReference>
<keyword evidence="1" id="KW-0472">Membrane</keyword>
<keyword evidence="1" id="KW-1133">Transmembrane helix</keyword>
<dbReference type="EMBL" id="GADI01001109">
    <property type="protein sequence ID" value="JAA72699.1"/>
    <property type="molecule type" value="mRNA"/>
</dbReference>
<dbReference type="Gene3D" id="4.10.410.10">
    <property type="entry name" value="Pancreatic trypsin inhibitor Kunitz domain"/>
    <property type="match status" value="1"/>
</dbReference>
<protein>
    <submittedName>
        <fullName evidence="3">Putative salivary kunitz domain protein</fullName>
    </submittedName>
</protein>
<name>A0A0K8RQ05_IXORI</name>
<feature type="domain" description="BPTI/Kunitz inhibitor" evidence="2">
    <location>
        <begin position="96"/>
        <end position="150"/>
    </location>
</feature>
<organism evidence="3">
    <name type="scientific">Ixodes ricinus</name>
    <name type="common">Common tick</name>
    <name type="synonym">Acarus ricinus</name>
    <dbReference type="NCBI Taxonomy" id="34613"/>
    <lineage>
        <taxon>Eukaryota</taxon>
        <taxon>Metazoa</taxon>
        <taxon>Ecdysozoa</taxon>
        <taxon>Arthropoda</taxon>
        <taxon>Chelicerata</taxon>
        <taxon>Arachnida</taxon>
        <taxon>Acari</taxon>
        <taxon>Parasitiformes</taxon>
        <taxon>Ixodida</taxon>
        <taxon>Ixodoidea</taxon>
        <taxon>Ixodidae</taxon>
        <taxon>Ixodinae</taxon>
        <taxon>Ixodes</taxon>
    </lineage>
</organism>
<evidence type="ECO:0000259" key="2">
    <source>
        <dbReference type="Pfam" id="PF00014"/>
    </source>
</evidence>
<feature type="transmembrane region" description="Helical" evidence="1">
    <location>
        <begin position="71"/>
        <end position="91"/>
    </location>
</feature>
<dbReference type="Pfam" id="PF00014">
    <property type="entry name" value="Kunitz_BPTI"/>
    <property type="match status" value="1"/>
</dbReference>
<feature type="non-terminal residue" evidence="3">
    <location>
        <position position="1"/>
    </location>
</feature>
<sequence length="222" mass="24867">LRTVFYFLTFLVTLFTVLVTGGSCCSIFVTILLLFVRVSFVTLQSFHKSEIVGDFGMFSTNYGRQSSAVKLNVFLLVSGALIGFFVSAEIVQKNNICNKPPNSENLGNDYSGWSYDPRGDRCGQEKFKSKELSGKTNQFDTESQCVQTCRIHLKQFCNMTAPKRDRTTNFPMVTYDSNLGYCIEAPGSREDEGKENLFLRNVTCMAICADKDSGKEEYPNGC</sequence>
<dbReference type="AlphaFoldDB" id="A0A0K8RQ05"/>
<keyword evidence="1" id="KW-0812">Transmembrane</keyword>
<evidence type="ECO:0000313" key="3">
    <source>
        <dbReference type="EMBL" id="JAA72699.1"/>
    </source>
</evidence>
<dbReference type="GO" id="GO:0004867">
    <property type="term" value="F:serine-type endopeptidase inhibitor activity"/>
    <property type="evidence" value="ECO:0007669"/>
    <property type="project" value="InterPro"/>
</dbReference>
<dbReference type="SUPFAM" id="SSF57362">
    <property type="entry name" value="BPTI-like"/>
    <property type="match status" value="2"/>
</dbReference>
<dbReference type="InterPro" id="IPR036880">
    <property type="entry name" value="Kunitz_BPTI_sf"/>
</dbReference>
<proteinExistence type="evidence at transcript level"/>
<evidence type="ECO:0000256" key="1">
    <source>
        <dbReference type="SAM" id="Phobius"/>
    </source>
</evidence>
<accession>A0A0K8RQ05</accession>